<dbReference type="Pfam" id="PF03178">
    <property type="entry name" value="CPSF_A"/>
    <property type="match status" value="1"/>
</dbReference>
<protein>
    <submittedName>
        <fullName evidence="2">Cleavage/polyadenylation specificity factor, A subunit</fullName>
    </submittedName>
</protein>
<feature type="non-terminal residue" evidence="2">
    <location>
        <position position="204"/>
    </location>
</feature>
<dbReference type="AlphaFoldDB" id="A0A9P5YG87"/>
<dbReference type="Proteomes" id="UP000807353">
    <property type="component" value="Unassembled WGS sequence"/>
</dbReference>
<dbReference type="PANTHER" id="PTHR10644">
    <property type="entry name" value="DNA REPAIR/RNA PROCESSING CPSF FAMILY"/>
    <property type="match status" value="1"/>
</dbReference>
<reference evidence="2" key="1">
    <citation type="submission" date="2020-11" db="EMBL/GenBank/DDBJ databases">
        <authorList>
            <consortium name="DOE Joint Genome Institute"/>
            <person name="Ahrendt S."/>
            <person name="Riley R."/>
            <person name="Andreopoulos W."/>
            <person name="Labutti K."/>
            <person name="Pangilinan J."/>
            <person name="Ruiz-Duenas F.J."/>
            <person name="Barrasa J.M."/>
            <person name="Sanchez-Garcia M."/>
            <person name="Camarero S."/>
            <person name="Miyauchi S."/>
            <person name="Serrano A."/>
            <person name="Linde D."/>
            <person name="Babiker R."/>
            <person name="Drula E."/>
            <person name="Ayuso-Fernandez I."/>
            <person name="Pacheco R."/>
            <person name="Padilla G."/>
            <person name="Ferreira P."/>
            <person name="Barriuso J."/>
            <person name="Kellner H."/>
            <person name="Castanera R."/>
            <person name="Alfaro M."/>
            <person name="Ramirez L."/>
            <person name="Pisabarro A.G."/>
            <person name="Kuo A."/>
            <person name="Tritt A."/>
            <person name="Lipzen A."/>
            <person name="He G."/>
            <person name="Yan M."/>
            <person name="Ng V."/>
            <person name="Cullen D."/>
            <person name="Martin F."/>
            <person name="Rosso M.-N."/>
            <person name="Henrissat B."/>
            <person name="Hibbett D."/>
            <person name="Martinez A.T."/>
            <person name="Grigoriev I.V."/>
        </authorList>
    </citation>
    <scope>NUCLEOTIDE SEQUENCE</scope>
    <source>
        <strain evidence="2">CBS 247.69</strain>
    </source>
</reference>
<dbReference type="Gene3D" id="2.130.10.10">
    <property type="entry name" value="YVTN repeat-like/Quinoprotein amine dehydrogenase"/>
    <property type="match status" value="1"/>
</dbReference>
<dbReference type="GO" id="GO:0003676">
    <property type="term" value="F:nucleic acid binding"/>
    <property type="evidence" value="ECO:0007669"/>
    <property type="project" value="InterPro"/>
</dbReference>
<dbReference type="InterPro" id="IPR050358">
    <property type="entry name" value="RSE1/DDB1/CFT1"/>
</dbReference>
<dbReference type="OrthoDB" id="436637at2759"/>
<organism evidence="2 3">
    <name type="scientific">Collybia nuda</name>
    <dbReference type="NCBI Taxonomy" id="64659"/>
    <lineage>
        <taxon>Eukaryota</taxon>
        <taxon>Fungi</taxon>
        <taxon>Dikarya</taxon>
        <taxon>Basidiomycota</taxon>
        <taxon>Agaricomycotina</taxon>
        <taxon>Agaricomycetes</taxon>
        <taxon>Agaricomycetidae</taxon>
        <taxon>Agaricales</taxon>
        <taxon>Tricholomatineae</taxon>
        <taxon>Clitocybaceae</taxon>
        <taxon>Collybia</taxon>
    </lineage>
</organism>
<evidence type="ECO:0000259" key="1">
    <source>
        <dbReference type="Pfam" id="PF03178"/>
    </source>
</evidence>
<accession>A0A9P5YG87</accession>
<sequence>MQDSVSFVTYNASENRLVVFSDDTQPRWVTCSTMVDYNTVAATDRFGNIFVDRLDSTTSDQVDDNPSGFGRRRDNKTPFKTKLLGHFHVGDITTSLHKTPLEAGGREVLLYTALHGTIGALVPFTSREDNNLLTLLEQHMRAEKVSLVGHDHLGWRGYYVPVKAVVNGDLCESYDMLDVPQEVMISNALNRSVEEVLETLSRLR</sequence>
<keyword evidence="3" id="KW-1185">Reference proteome</keyword>
<evidence type="ECO:0000313" key="3">
    <source>
        <dbReference type="Proteomes" id="UP000807353"/>
    </source>
</evidence>
<evidence type="ECO:0000313" key="2">
    <source>
        <dbReference type="EMBL" id="KAF9468059.1"/>
    </source>
</evidence>
<dbReference type="InterPro" id="IPR015943">
    <property type="entry name" value="WD40/YVTN_repeat-like_dom_sf"/>
</dbReference>
<comment type="caution">
    <text evidence="2">The sequence shown here is derived from an EMBL/GenBank/DDBJ whole genome shotgun (WGS) entry which is preliminary data.</text>
</comment>
<feature type="domain" description="RSE1/DDB1/CPSF1 C-terminal" evidence="1">
    <location>
        <begin position="1"/>
        <end position="174"/>
    </location>
</feature>
<dbReference type="InterPro" id="IPR004871">
    <property type="entry name" value="RSE1/DDB1/CPSF1_C"/>
</dbReference>
<proteinExistence type="predicted"/>
<gene>
    <name evidence="2" type="ORF">BDZ94DRAFT_1184367</name>
</gene>
<name>A0A9P5YG87_9AGAR</name>
<dbReference type="GO" id="GO:0005634">
    <property type="term" value="C:nucleus"/>
    <property type="evidence" value="ECO:0007669"/>
    <property type="project" value="InterPro"/>
</dbReference>
<dbReference type="EMBL" id="MU150234">
    <property type="protein sequence ID" value="KAF9468059.1"/>
    <property type="molecule type" value="Genomic_DNA"/>
</dbReference>